<name>A0A6A6BKN7_9PEZI</name>
<dbReference type="EMBL" id="ML995479">
    <property type="protein sequence ID" value="KAF2144669.1"/>
    <property type="molecule type" value="Genomic_DNA"/>
</dbReference>
<dbReference type="RefSeq" id="XP_033400381.1">
    <property type="nucleotide sequence ID" value="XM_033535477.1"/>
</dbReference>
<dbReference type="GeneID" id="54292971"/>
<dbReference type="Proteomes" id="UP000799438">
    <property type="component" value="Unassembled WGS sequence"/>
</dbReference>
<organism evidence="1 2">
    <name type="scientific">Aplosporella prunicola CBS 121167</name>
    <dbReference type="NCBI Taxonomy" id="1176127"/>
    <lineage>
        <taxon>Eukaryota</taxon>
        <taxon>Fungi</taxon>
        <taxon>Dikarya</taxon>
        <taxon>Ascomycota</taxon>
        <taxon>Pezizomycotina</taxon>
        <taxon>Dothideomycetes</taxon>
        <taxon>Dothideomycetes incertae sedis</taxon>
        <taxon>Botryosphaeriales</taxon>
        <taxon>Aplosporellaceae</taxon>
        <taxon>Aplosporella</taxon>
    </lineage>
</organism>
<dbReference type="AlphaFoldDB" id="A0A6A6BKN7"/>
<keyword evidence="2" id="KW-1185">Reference proteome</keyword>
<evidence type="ECO:0000313" key="2">
    <source>
        <dbReference type="Proteomes" id="UP000799438"/>
    </source>
</evidence>
<sequence>MVPWWFGREVVTCSSFPGFLRAGPGNFTAPHLTSTSNLSRSPRNDANRQCMHRLRCQMLVGIACGWYSIYWIHNAARVLLTIPPARAPREDIWASRRAQIHLLRVWGN</sequence>
<accession>A0A6A6BKN7</accession>
<proteinExistence type="predicted"/>
<protein>
    <submittedName>
        <fullName evidence="1">Uncharacterized protein</fullName>
    </submittedName>
</protein>
<reference evidence="1" key="1">
    <citation type="journal article" date="2020" name="Stud. Mycol.">
        <title>101 Dothideomycetes genomes: a test case for predicting lifestyles and emergence of pathogens.</title>
        <authorList>
            <person name="Haridas S."/>
            <person name="Albert R."/>
            <person name="Binder M."/>
            <person name="Bloem J."/>
            <person name="Labutti K."/>
            <person name="Salamov A."/>
            <person name="Andreopoulos B."/>
            <person name="Baker S."/>
            <person name="Barry K."/>
            <person name="Bills G."/>
            <person name="Bluhm B."/>
            <person name="Cannon C."/>
            <person name="Castanera R."/>
            <person name="Culley D."/>
            <person name="Daum C."/>
            <person name="Ezra D."/>
            <person name="Gonzalez J."/>
            <person name="Henrissat B."/>
            <person name="Kuo A."/>
            <person name="Liang C."/>
            <person name="Lipzen A."/>
            <person name="Lutzoni F."/>
            <person name="Magnuson J."/>
            <person name="Mondo S."/>
            <person name="Nolan M."/>
            <person name="Ohm R."/>
            <person name="Pangilinan J."/>
            <person name="Park H.-J."/>
            <person name="Ramirez L."/>
            <person name="Alfaro M."/>
            <person name="Sun H."/>
            <person name="Tritt A."/>
            <person name="Yoshinaga Y."/>
            <person name="Zwiers L.-H."/>
            <person name="Turgeon B."/>
            <person name="Goodwin S."/>
            <person name="Spatafora J."/>
            <person name="Crous P."/>
            <person name="Grigoriev I."/>
        </authorList>
    </citation>
    <scope>NUCLEOTIDE SEQUENCE</scope>
    <source>
        <strain evidence="1">CBS 121167</strain>
    </source>
</reference>
<evidence type="ECO:0000313" key="1">
    <source>
        <dbReference type="EMBL" id="KAF2144669.1"/>
    </source>
</evidence>
<gene>
    <name evidence="1" type="ORF">K452DRAFT_145323</name>
</gene>